<dbReference type="InterPro" id="IPR052344">
    <property type="entry name" value="Transposase-related"/>
</dbReference>
<reference evidence="2 3" key="1">
    <citation type="submission" date="2021-03" db="EMBL/GenBank/DDBJ databases">
        <title>Genomic Encyclopedia of Type Strains, Phase IV (KMG-IV): sequencing the most valuable type-strain genomes for metagenomic binning, comparative biology and taxonomic classification.</title>
        <authorList>
            <person name="Goeker M."/>
        </authorList>
    </citation>
    <scope>NUCLEOTIDE SEQUENCE [LARGE SCALE GENOMIC DNA]</scope>
    <source>
        <strain evidence="2 3">DSM 101872</strain>
    </source>
</reference>
<name>A0ABS4MFV4_9LACO</name>
<sequence length="111" mass="12948">MVDQYSGYKQLTLVGCCSHLRSGFVDAAPQRLSQKSLAQKAIATCNEMFRLERSWLELSIQERQVKRNEELKQLMDKFFDLCRDKQGYLNLNLAKLSAIVLTMKKHLRMYS</sequence>
<dbReference type="PANTHER" id="PTHR33678">
    <property type="entry name" value="BLL1576 PROTEIN"/>
    <property type="match status" value="1"/>
</dbReference>
<dbReference type="PANTHER" id="PTHR33678:SF1">
    <property type="entry name" value="BLL1576 PROTEIN"/>
    <property type="match status" value="1"/>
</dbReference>
<gene>
    <name evidence="2" type="ORF">J2Z60_001393</name>
</gene>
<protein>
    <recommendedName>
        <fullName evidence="1">Transposase IS66 central domain-containing protein</fullName>
    </recommendedName>
</protein>
<evidence type="ECO:0000259" key="1">
    <source>
        <dbReference type="Pfam" id="PF03050"/>
    </source>
</evidence>
<evidence type="ECO:0000313" key="3">
    <source>
        <dbReference type="Proteomes" id="UP001519292"/>
    </source>
</evidence>
<feature type="domain" description="Transposase IS66 central" evidence="1">
    <location>
        <begin position="1"/>
        <end position="107"/>
    </location>
</feature>
<dbReference type="InterPro" id="IPR004291">
    <property type="entry name" value="Transposase_IS66_central"/>
</dbReference>
<accession>A0ABS4MFV4</accession>
<dbReference type="Proteomes" id="UP001519292">
    <property type="component" value="Unassembled WGS sequence"/>
</dbReference>
<proteinExistence type="predicted"/>
<evidence type="ECO:0000313" key="2">
    <source>
        <dbReference type="EMBL" id="MBP2058216.1"/>
    </source>
</evidence>
<dbReference type="Pfam" id="PF03050">
    <property type="entry name" value="DDE_Tnp_IS66"/>
    <property type="match status" value="1"/>
</dbReference>
<dbReference type="EMBL" id="JAGGLU010000007">
    <property type="protein sequence ID" value="MBP2058216.1"/>
    <property type="molecule type" value="Genomic_DNA"/>
</dbReference>
<comment type="caution">
    <text evidence="2">The sequence shown here is derived from an EMBL/GenBank/DDBJ whole genome shotgun (WGS) entry which is preliminary data.</text>
</comment>
<keyword evidence="3" id="KW-1185">Reference proteome</keyword>
<organism evidence="2 3">
    <name type="scientific">Lactobacillus colini</name>
    <dbReference type="NCBI Taxonomy" id="1819254"/>
    <lineage>
        <taxon>Bacteria</taxon>
        <taxon>Bacillati</taxon>
        <taxon>Bacillota</taxon>
        <taxon>Bacilli</taxon>
        <taxon>Lactobacillales</taxon>
        <taxon>Lactobacillaceae</taxon>
        <taxon>Lactobacillus</taxon>
    </lineage>
</organism>